<evidence type="ECO:0000313" key="6">
    <source>
        <dbReference type="Proteomes" id="UP000612352"/>
    </source>
</evidence>
<comment type="caution">
    <text evidence="5">The sequence shown here is derived from an EMBL/GenBank/DDBJ whole genome shotgun (WGS) entry which is preliminary data.</text>
</comment>
<dbReference type="InterPro" id="IPR011234">
    <property type="entry name" value="Fumarylacetoacetase-like_C"/>
</dbReference>
<sequence length="343" mass="35717">MKFSAHGPAGAERPAVLHDGTSYDLTPLTGEATAITRGFLEDGGIERTRRAIADGALPALEPAALPTQDDASSRAADLAGATGTSDTVGTAGTSAAPAGHARFGAPLVPGKILCIGLNYRDHAAETDAEIPAEPILFMKAPDTVVGPHDDVLIPRDSVKTDWEVELGVVIGRTLRSAASPEEALAAVAGYTISNDVSEREFQIERGGTWDKGKNCETFNPMGPYLVTADEIPDVQDLSLTLSVNGEVRQDGTTADQIFGVGEVLAYLSRFMTLYPGDLVNTGTPAGVAMGLPGQPYLRDGDVVELAIEGLGSQRQTFRDTPAPTAPATASDAASTTTEKETGR</sequence>
<gene>
    <name evidence="5" type="ORF">I8D64_14440</name>
</gene>
<feature type="region of interest" description="Disordered" evidence="3">
    <location>
        <begin position="313"/>
        <end position="343"/>
    </location>
</feature>
<evidence type="ECO:0000313" key="5">
    <source>
        <dbReference type="EMBL" id="MBK0332596.1"/>
    </source>
</evidence>
<comment type="similarity">
    <text evidence="1">Belongs to the FAH family.</text>
</comment>
<dbReference type="GO" id="GO:0016787">
    <property type="term" value="F:hydrolase activity"/>
    <property type="evidence" value="ECO:0007669"/>
    <property type="project" value="UniProtKB-KW"/>
</dbReference>
<keyword evidence="5" id="KW-0378">Hydrolase</keyword>
<feature type="region of interest" description="Disordered" evidence="3">
    <location>
        <begin position="66"/>
        <end position="92"/>
    </location>
</feature>
<evidence type="ECO:0000259" key="4">
    <source>
        <dbReference type="Pfam" id="PF01557"/>
    </source>
</evidence>
<reference evidence="5 6" key="1">
    <citation type="submission" date="2020-12" db="EMBL/GenBank/DDBJ databases">
        <title>Brachybacterium sp. MASK1Z-5, whole genome shotgun sequence.</title>
        <authorList>
            <person name="Tuo L."/>
        </authorList>
    </citation>
    <scope>NUCLEOTIDE SEQUENCE [LARGE SCALE GENOMIC DNA]</scope>
    <source>
        <strain evidence="5 6">MASK1Z-5</strain>
    </source>
</reference>
<protein>
    <submittedName>
        <fullName evidence="5">Fumarylacetoacetate hydrolase family protein</fullName>
    </submittedName>
</protein>
<dbReference type="Gene3D" id="3.90.850.10">
    <property type="entry name" value="Fumarylacetoacetase-like, C-terminal domain"/>
    <property type="match status" value="1"/>
</dbReference>
<dbReference type="PANTHER" id="PTHR42796">
    <property type="entry name" value="FUMARYLACETOACETATE HYDROLASE DOMAIN-CONTAINING PROTEIN 2A-RELATED"/>
    <property type="match status" value="1"/>
</dbReference>
<evidence type="ECO:0000256" key="1">
    <source>
        <dbReference type="ARBA" id="ARBA00010211"/>
    </source>
</evidence>
<dbReference type="InterPro" id="IPR036663">
    <property type="entry name" value="Fumarylacetoacetase_C_sf"/>
</dbReference>
<keyword evidence="6" id="KW-1185">Reference proteome</keyword>
<evidence type="ECO:0000256" key="2">
    <source>
        <dbReference type="ARBA" id="ARBA00022723"/>
    </source>
</evidence>
<keyword evidence="2" id="KW-0479">Metal-binding</keyword>
<dbReference type="Pfam" id="PF01557">
    <property type="entry name" value="FAA_hydrolase"/>
    <property type="match status" value="1"/>
</dbReference>
<dbReference type="InterPro" id="IPR051121">
    <property type="entry name" value="FAH"/>
</dbReference>
<feature type="compositionally biased region" description="Low complexity" evidence="3">
    <location>
        <begin position="319"/>
        <end position="336"/>
    </location>
</feature>
<name>A0ABS1BD72_9MICO</name>
<dbReference type="EMBL" id="JAEDAJ010000011">
    <property type="protein sequence ID" value="MBK0332596.1"/>
    <property type="molecule type" value="Genomic_DNA"/>
</dbReference>
<dbReference type="RefSeq" id="WP_200503499.1">
    <property type="nucleotide sequence ID" value="NZ_JAEDAJ010000011.1"/>
</dbReference>
<accession>A0ABS1BD72</accession>
<organism evidence="5 6">
    <name type="scientific">Brachybacterium halotolerans</name>
    <dbReference type="NCBI Taxonomy" id="2795215"/>
    <lineage>
        <taxon>Bacteria</taxon>
        <taxon>Bacillati</taxon>
        <taxon>Actinomycetota</taxon>
        <taxon>Actinomycetes</taxon>
        <taxon>Micrococcales</taxon>
        <taxon>Dermabacteraceae</taxon>
        <taxon>Brachybacterium</taxon>
    </lineage>
</organism>
<dbReference type="PANTHER" id="PTHR42796:SF4">
    <property type="entry name" value="FUMARYLACETOACETATE HYDROLASE DOMAIN-CONTAINING PROTEIN 2A"/>
    <property type="match status" value="1"/>
</dbReference>
<feature type="domain" description="Fumarylacetoacetase-like C-terminal" evidence="4">
    <location>
        <begin position="111"/>
        <end position="317"/>
    </location>
</feature>
<dbReference type="Proteomes" id="UP000612352">
    <property type="component" value="Unassembled WGS sequence"/>
</dbReference>
<feature type="compositionally biased region" description="Polar residues" evidence="3">
    <location>
        <begin position="82"/>
        <end position="92"/>
    </location>
</feature>
<evidence type="ECO:0000256" key="3">
    <source>
        <dbReference type="SAM" id="MobiDB-lite"/>
    </source>
</evidence>
<proteinExistence type="inferred from homology"/>
<dbReference type="SUPFAM" id="SSF56529">
    <property type="entry name" value="FAH"/>
    <property type="match status" value="1"/>
</dbReference>